<accession>A0ABV9TEW1</accession>
<dbReference type="InterPro" id="IPR011257">
    <property type="entry name" value="DNA_glycosylase"/>
</dbReference>
<evidence type="ECO:0000259" key="6">
    <source>
        <dbReference type="SMART" id="SM01009"/>
    </source>
</evidence>
<sequence>MTGPDGGPGGTVEVLLPPPTSARFLRDFLASQAVPGCDDLAGGAHRRPVVVDGVARTVTVGWDRLTPAGLPVRVGPGAEDALEPVLRRVRRWLGDGTESPAADRALASDSALAPAVRAWPLIRLPGSPDGFETAVLTVLGQQVSLAAARTFAGRLLRHYGSPAADGLTAFPSARRIAAADPSRLRQDLGVTTRRAATIHALAAAVCDGLDLEPPAAAGGAGAARDAARWHRHLLALPGIGPWTAGSVALRVLGEPDVFLPQDLVLRRALGVAGTAAAAERSAGWSPWRSYAVMLLWARAAFPDSAAPPLPAVGPG</sequence>
<evidence type="ECO:0000256" key="1">
    <source>
        <dbReference type="ARBA" id="ARBA00000086"/>
    </source>
</evidence>
<dbReference type="Gene3D" id="1.10.340.30">
    <property type="entry name" value="Hypothetical protein, domain 2"/>
    <property type="match status" value="1"/>
</dbReference>
<feature type="domain" description="HhH-GPD" evidence="5">
    <location>
        <begin position="139"/>
        <end position="300"/>
    </location>
</feature>
<gene>
    <name evidence="7" type="ORF">ACFPCS_00250</name>
</gene>
<keyword evidence="3" id="KW-0227">DNA damage</keyword>
<dbReference type="EC" id="3.2.2.21" evidence="2"/>
<dbReference type="Pfam" id="PF06029">
    <property type="entry name" value="AlkA_N"/>
    <property type="match status" value="1"/>
</dbReference>
<dbReference type="SMART" id="SM00478">
    <property type="entry name" value="ENDO3c"/>
    <property type="match status" value="1"/>
</dbReference>
<keyword evidence="8" id="KW-1185">Reference proteome</keyword>
<comment type="caution">
    <text evidence="7">The sequence shown here is derived from an EMBL/GenBank/DDBJ whole genome shotgun (WGS) entry which is preliminary data.</text>
</comment>
<name>A0ABV9TEW1_9MICC</name>
<feature type="domain" description="DNA-3-methyladenine glycosylase AlkA N-terminal" evidence="6">
    <location>
        <begin position="11"/>
        <end position="129"/>
    </location>
</feature>
<dbReference type="InterPro" id="IPR051912">
    <property type="entry name" value="Alkylbase_DNA_Glycosylase/TA"/>
</dbReference>
<evidence type="ECO:0000313" key="8">
    <source>
        <dbReference type="Proteomes" id="UP001595797"/>
    </source>
</evidence>
<comment type="catalytic activity">
    <reaction evidence="1">
        <text>Hydrolysis of alkylated DNA, releasing 3-methyladenine, 3-methylguanine, 7-methylguanine and 7-methyladenine.</text>
        <dbReference type="EC" id="3.2.2.21"/>
    </reaction>
</comment>
<dbReference type="PANTHER" id="PTHR43003">
    <property type="entry name" value="DNA-3-METHYLADENINE GLYCOSYLASE"/>
    <property type="match status" value="1"/>
</dbReference>
<keyword evidence="4" id="KW-0234">DNA repair</keyword>
<evidence type="ECO:0000256" key="4">
    <source>
        <dbReference type="ARBA" id="ARBA00023204"/>
    </source>
</evidence>
<dbReference type="RefSeq" id="WP_277552000.1">
    <property type="nucleotide sequence ID" value="NZ_JARAMH010000017.1"/>
</dbReference>
<evidence type="ECO:0000256" key="2">
    <source>
        <dbReference type="ARBA" id="ARBA00012000"/>
    </source>
</evidence>
<dbReference type="Gene3D" id="3.30.310.20">
    <property type="entry name" value="DNA-3-methyladenine glycosylase AlkA, N-terminal domain"/>
    <property type="match status" value="1"/>
</dbReference>
<evidence type="ECO:0000259" key="5">
    <source>
        <dbReference type="SMART" id="SM00478"/>
    </source>
</evidence>
<dbReference type="EMBL" id="JBHSIW010000002">
    <property type="protein sequence ID" value="MFC4901995.1"/>
    <property type="molecule type" value="Genomic_DNA"/>
</dbReference>
<proteinExistence type="predicted"/>
<evidence type="ECO:0000313" key="7">
    <source>
        <dbReference type="EMBL" id="MFC4901995.1"/>
    </source>
</evidence>
<organism evidence="7 8">
    <name type="scientific">Kocuria oceani</name>
    <dbReference type="NCBI Taxonomy" id="988827"/>
    <lineage>
        <taxon>Bacteria</taxon>
        <taxon>Bacillati</taxon>
        <taxon>Actinomycetota</taxon>
        <taxon>Actinomycetes</taxon>
        <taxon>Micrococcales</taxon>
        <taxon>Micrococcaceae</taxon>
        <taxon>Kocuria</taxon>
    </lineage>
</organism>
<evidence type="ECO:0000256" key="3">
    <source>
        <dbReference type="ARBA" id="ARBA00022763"/>
    </source>
</evidence>
<dbReference type="PANTHER" id="PTHR43003:SF13">
    <property type="entry name" value="DNA-3-METHYLADENINE GLYCOSYLASE 2"/>
    <property type="match status" value="1"/>
</dbReference>
<dbReference type="InterPro" id="IPR003265">
    <property type="entry name" value="HhH-GPD_domain"/>
</dbReference>
<dbReference type="SUPFAM" id="SSF48150">
    <property type="entry name" value="DNA-glycosylase"/>
    <property type="match status" value="1"/>
</dbReference>
<dbReference type="Proteomes" id="UP001595797">
    <property type="component" value="Unassembled WGS sequence"/>
</dbReference>
<dbReference type="SMART" id="SM01009">
    <property type="entry name" value="AlkA_N"/>
    <property type="match status" value="1"/>
</dbReference>
<dbReference type="SUPFAM" id="SSF55945">
    <property type="entry name" value="TATA-box binding protein-like"/>
    <property type="match status" value="1"/>
</dbReference>
<dbReference type="Pfam" id="PF00730">
    <property type="entry name" value="HhH-GPD"/>
    <property type="match status" value="1"/>
</dbReference>
<dbReference type="InterPro" id="IPR023170">
    <property type="entry name" value="HhH_base_excis_C"/>
</dbReference>
<dbReference type="InterPro" id="IPR037046">
    <property type="entry name" value="AlkA_N_sf"/>
</dbReference>
<protein>
    <recommendedName>
        <fullName evidence="2">DNA-3-methyladenine glycosylase II</fullName>
        <ecNumber evidence="2">3.2.2.21</ecNumber>
    </recommendedName>
</protein>
<dbReference type="InterPro" id="IPR010316">
    <property type="entry name" value="AlkA_N"/>
</dbReference>
<dbReference type="Gene3D" id="1.10.1670.10">
    <property type="entry name" value="Helix-hairpin-Helix base-excision DNA repair enzymes (C-terminal)"/>
    <property type="match status" value="1"/>
</dbReference>
<reference evidence="8" key="1">
    <citation type="journal article" date="2019" name="Int. J. Syst. Evol. Microbiol.">
        <title>The Global Catalogue of Microorganisms (GCM) 10K type strain sequencing project: providing services to taxonomists for standard genome sequencing and annotation.</title>
        <authorList>
            <consortium name="The Broad Institute Genomics Platform"/>
            <consortium name="The Broad Institute Genome Sequencing Center for Infectious Disease"/>
            <person name="Wu L."/>
            <person name="Ma J."/>
        </authorList>
    </citation>
    <scope>NUCLEOTIDE SEQUENCE [LARGE SCALE GENOMIC DNA]</scope>
    <source>
        <strain evidence="8">CGMCC 4.6946</strain>
    </source>
</reference>